<reference evidence="1 2" key="1">
    <citation type="submission" date="2019-07" db="EMBL/GenBank/DDBJ databases">
        <title>Whole genome shotgun sequence of Cellulomonas aerilata NBRC 106308.</title>
        <authorList>
            <person name="Hosoyama A."/>
            <person name="Uohara A."/>
            <person name="Ohji S."/>
            <person name="Ichikawa N."/>
        </authorList>
    </citation>
    <scope>NUCLEOTIDE SEQUENCE [LARGE SCALE GENOMIC DNA]</scope>
    <source>
        <strain evidence="1 2">NBRC 106308</strain>
    </source>
</reference>
<gene>
    <name evidence="1" type="ORF">CAE01nite_33890</name>
</gene>
<dbReference type="RefSeq" id="WP_146906689.1">
    <property type="nucleotide sequence ID" value="NZ_BAAARM010000006.1"/>
</dbReference>
<sequence>MLTLVVWTFLALVAAAAVLVVAGSAGGRTGSLRGFFRHLVAGLRALRTRRTAPGDDARADAGDDSDEPVETSLDELLAAAEVDDPAYLAVEDLTETLARARERATRGVSALTRR</sequence>
<comment type="caution">
    <text evidence="1">The sequence shown here is derived from an EMBL/GenBank/DDBJ whole genome shotgun (WGS) entry which is preliminary data.</text>
</comment>
<protein>
    <submittedName>
        <fullName evidence="1">Uncharacterized protein</fullName>
    </submittedName>
</protein>
<dbReference type="AlphaFoldDB" id="A0A512DGP6"/>
<name>A0A512DGP6_9CELL</name>
<keyword evidence="2" id="KW-1185">Reference proteome</keyword>
<organism evidence="1 2">
    <name type="scientific">Cellulomonas aerilata</name>
    <dbReference type="NCBI Taxonomy" id="515326"/>
    <lineage>
        <taxon>Bacteria</taxon>
        <taxon>Bacillati</taxon>
        <taxon>Actinomycetota</taxon>
        <taxon>Actinomycetes</taxon>
        <taxon>Micrococcales</taxon>
        <taxon>Cellulomonadaceae</taxon>
        <taxon>Cellulomonas</taxon>
    </lineage>
</organism>
<proteinExistence type="predicted"/>
<accession>A0A512DGP6</accession>
<evidence type="ECO:0000313" key="1">
    <source>
        <dbReference type="EMBL" id="GEO35664.1"/>
    </source>
</evidence>
<evidence type="ECO:0000313" key="2">
    <source>
        <dbReference type="Proteomes" id="UP000321181"/>
    </source>
</evidence>
<dbReference type="EMBL" id="BJYY01000021">
    <property type="protein sequence ID" value="GEO35664.1"/>
    <property type="molecule type" value="Genomic_DNA"/>
</dbReference>
<dbReference type="Proteomes" id="UP000321181">
    <property type="component" value="Unassembled WGS sequence"/>
</dbReference>